<dbReference type="PRINTS" id="PR00033">
    <property type="entry name" value="HTHASNC"/>
</dbReference>
<dbReference type="Proteomes" id="UP000886042">
    <property type="component" value="Unassembled WGS sequence"/>
</dbReference>
<keyword evidence="1" id="KW-0805">Transcription regulation</keyword>
<dbReference type="PANTHER" id="PTHR30154">
    <property type="entry name" value="LEUCINE-RESPONSIVE REGULATORY PROTEIN"/>
    <property type="match status" value="1"/>
</dbReference>
<accession>A0A7C3GB99</accession>
<evidence type="ECO:0000313" key="5">
    <source>
        <dbReference type="EMBL" id="HFB54316.1"/>
    </source>
</evidence>
<keyword evidence="3" id="KW-0804">Transcription</keyword>
<dbReference type="InterPro" id="IPR019885">
    <property type="entry name" value="Tscrpt_reg_HTH_AsnC-type_CS"/>
</dbReference>
<evidence type="ECO:0000256" key="2">
    <source>
        <dbReference type="ARBA" id="ARBA00023125"/>
    </source>
</evidence>
<dbReference type="SMART" id="SM00344">
    <property type="entry name" value="HTH_ASNC"/>
    <property type="match status" value="1"/>
</dbReference>
<dbReference type="PROSITE" id="PS50956">
    <property type="entry name" value="HTH_ASNC_2"/>
    <property type="match status" value="1"/>
</dbReference>
<dbReference type="Gene3D" id="3.30.70.920">
    <property type="match status" value="1"/>
</dbReference>
<dbReference type="InterPro" id="IPR000485">
    <property type="entry name" value="AsnC-type_HTH_dom"/>
</dbReference>
<dbReference type="GO" id="GO:0043200">
    <property type="term" value="P:response to amino acid"/>
    <property type="evidence" value="ECO:0007669"/>
    <property type="project" value="TreeGrafter"/>
</dbReference>
<name>A0A7C3GB99_9PROT</name>
<dbReference type="Gene3D" id="1.10.10.10">
    <property type="entry name" value="Winged helix-like DNA-binding domain superfamily/Winged helix DNA-binding domain"/>
    <property type="match status" value="1"/>
</dbReference>
<evidence type="ECO:0000256" key="3">
    <source>
        <dbReference type="ARBA" id="ARBA00023163"/>
    </source>
</evidence>
<dbReference type="GO" id="GO:0043565">
    <property type="term" value="F:sequence-specific DNA binding"/>
    <property type="evidence" value="ECO:0007669"/>
    <property type="project" value="InterPro"/>
</dbReference>
<comment type="caution">
    <text evidence="5">The sequence shown here is derived from an EMBL/GenBank/DDBJ whole genome shotgun (WGS) entry which is preliminary data.</text>
</comment>
<reference evidence="5" key="1">
    <citation type="journal article" date="2020" name="mSystems">
        <title>Genome- and Community-Level Interaction Insights into Carbon Utilization and Element Cycling Functions of Hydrothermarchaeota in Hydrothermal Sediment.</title>
        <authorList>
            <person name="Zhou Z."/>
            <person name="Liu Y."/>
            <person name="Xu W."/>
            <person name="Pan J."/>
            <person name="Luo Z.H."/>
            <person name="Li M."/>
        </authorList>
    </citation>
    <scope>NUCLEOTIDE SEQUENCE [LARGE SCALE GENOMIC DNA]</scope>
    <source>
        <strain evidence="5">HyVt-489</strain>
    </source>
</reference>
<dbReference type="Pfam" id="PF01037">
    <property type="entry name" value="AsnC_trans_reg"/>
    <property type="match status" value="1"/>
</dbReference>
<evidence type="ECO:0000256" key="1">
    <source>
        <dbReference type="ARBA" id="ARBA00023015"/>
    </source>
</evidence>
<dbReference type="InterPro" id="IPR036388">
    <property type="entry name" value="WH-like_DNA-bd_sf"/>
</dbReference>
<dbReference type="InterPro" id="IPR036390">
    <property type="entry name" value="WH_DNA-bd_sf"/>
</dbReference>
<sequence length="152" mass="16529">MDAIDRNILNIVQNDARKSSAEIADAVGVSVSTANERVRKLTASGHVKAWRAVLAPDKVGASLCAFLLLDMDYEGEAAACEALTVLDEVQELHHISGAHSYMMKVRVTDTKALQQLIGQKIKPLAGVLRTHSMLVLATEKETPIMRITAHDQ</sequence>
<evidence type="ECO:0000259" key="4">
    <source>
        <dbReference type="PROSITE" id="PS50956"/>
    </source>
</evidence>
<organism evidence="5 6">
    <name type="scientific">Hellea balneolensis</name>
    <dbReference type="NCBI Taxonomy" id="287478"/>
    <lineage>
        <taxon>Bacteria</taxon>
        <taxon>Pseudomonadati</taxon>
        <taxon>Pseudomonadota</taxon>
        <taxon>Alphaproteobacteria</taxon>
        <taxon>Maricaulales</taxon>
        <taxon>Robiginitomaculaceae</taxon>
        <taxon>Hellea</taxon>
    </lineage>
</organism>
<protein>
    <submittedName>
        <fullName evidence="5">Lrp/AsnC family transcriptional regulator</fullName>
    </submittedName>
</protein>
<evidence type="ECO:0000313" key="6">
    <source>
        <dbReference type="Proteomes" id="UP000886042"/>
    </source>
</evidence>
<dbReference type="SUPFAM" id="SSF46785">
    <property type="entry name" value="Winged helix' DNA-binding domain"/>
    <property type="match status" value="1"/>
</dbReference>
<feature type="domain" description="HTH asnC-type" evidence="4">
    <location>
        <begin position="1"/>
        <end position="62"/>
    </location>
</feature>
<dbReference type="SUPFAM" id="SSF54909">
    <property type="entry name" value="Dimeric alpha+beta barrel"/>
    <property type="match status" value="1"/>
</dbReference>
<dbReference type="EMBL" id="DRMN01000015">
    <property type="protein sequence ID" value="HFB54316.1"/>
    <property type="molecule type" value="Genomic_DNA"/>
</dbReference>
<dbReference type="GO" id="GO:0005829">
    <property type="term" value="C:cytosol"/>
    <property type="evidence" value="ECO:0007669"/>
    <property type="project" value="TreeGrafter"/>
</dbReference>
<proteinExistence type="predicted"/>
<dbReference type="PROSITE" id="PS00519">
    <property type="entry name" value="HTH_ASNC_1"/>
    <property type="match status" value="1"/>
</dbReference>
<dbReference type="PANTHER" id="PTHR30154:SF34">
    <property type="entry name" value="TRANSCRIPTIONAL REGULATOR AZLB"/>
    <property type="match status" value="1"/>
</dbReference>
<gene>
    <name evidence="5" type="ORF">ENJ46_00210</name>
</gene>
<dbReference type="InterPro" id="IPR019887">
    <property type="entry name" value="Tscrpt_reg_AsnC/Lrp_C"/>
</dbReference>
<dbReference type="InterPro" id="IPR019888">
    <property type="entry name" value="Tscrpt_reg_AsnC-like"/>
</dbReference>
<dbReference type="Pfam" id="PF13404">
    <property type="entry name" value="HTH_AsnC-type"/>
    <property type="match status" value="1"/>
</dbReference>
<keyword evidence="2" id="KW-0238">DNA-binding</keyword>
<dbReference type="InterPro" id="IPR011008">
    <property type="entry name" value="Dimeric_a/b-barrel"/>
</dbReference>
<dbReference type="AlphaFoldDB" id="A0A7C3GB99"/>